<dbReference type="GeneID" id="87817683"/>
<gene>
    <name evidence="4" type="ORF">C8A04DRAFT_29617</name>
</gene>
<dbReference type="InterPro" id="IPR031359">
    <property type="entry name" value="NACHT_N"/>
</dbReference>
<feature type="domain" description="NWD NACHT-NTPase N-terminal" evidence="2">
    <location>
        <begin position="73"/>
        <end position="298"/>
    </location>
</feature>
<dbReference type="Pfam" id="PF17100">
    <property type="entry name" value="NACHT_N"/>
    <property type="match status" value="1"/>
</dbReference>
<evidence type="ECO:0000259" key="3">
    <source>
        <dbReference type="Pfam" id="PF24883"/>
    </source>
</evidence>
<comment type="caution">
    <text evidence="4">The sequence shown here is derived from an EMBL/GenBank/DDBJ whole genome shotgun (WGS) entry which is preliminary data.</text>
</comment>
<reference evidence="4" key="1">
    <citation type="journal article" date="2023" name="Mol. Phylogenet. Evol.">
        <title>Genome-scale phylogeny and comparative genomics of the fungal order Sordariales.</title>
        <authorList>
            <person name="Hensen N."/>
            <person name="Bonometti L."/>
            <person name="Westerberg I."/>
            <person name="Brannstrom I.O."/>
            <person name="Guillou S."/>
            <person name="Cros-Aarteil S."/>
            <person name="Calhoun S."/>
            <person name="Haridas S."/>
            <person name="Kuo A."/>
            <person name="Mondo S."/>
            <person name="Pangilinan J."/>
            <person name="Riley R."/>
            <person name="LaButti K."/>
            <person name="Andreopoulos B."/>
            <person name="Lipzen A."/>
            <person name="Chen C."/>
            <person name="Yan M."/>
            <person name="Daum C."/>
            <person name="Ng V."/>
            <person name="Clum A."/>
            <person name="Steindorff A."/>
            <person name="Ohm R.A."/>
            <person name="Martin F."/>
            <person name="Silar P."/>
            <person name="Natvig D.O."/>
            <person name="Lalanne C."/>
            <person name="Gautier V."/>
            <person name="Ament-Velasquez S.L."/>
            <person name="Kruys A."/>
            <person name="Hutchinson M.I."/>
            <person name="Powell A.J."/>
            <person name="Barry K."/>
            <person name="Miller A.N."/>
            <person name="Grigoriev I.V."/>
            <person name="Debuchy R."/>
            <person name="Gladieux P."/>
            <person name="Hiltunen Thoren M."/>
            <person name="Johannesson H."/>
        </authorList>
    </citation>
    <scope>NUCLEOTIDE SEQUENCE</scope>
    <source>
        <strain evidence="4">CBS 141.50</strain>
    </source>
</reference>
<dbReference type="InterPro" id="IPR056884">
    <property type="entry name" value="NPHP3-like_N"/>
</dbReference>
<dbReference type="RefSeq" id="XP_062636036.1">
    <property type="nucleotide sequence ID" value="XM_062781070.1"/>
</dbReference>
<evidence type="ECO:0000313" key="5">
    <source>
        <dbReference type="Proteomes" id="UP001302676"/>
    </source>
</evidence>
<name>A0AAN6V256_9PEZI</name>
<dbReference type="EMBL" id="MU853594">
    <property type="protein sequence ID" value="KAK4142665.1"/>
    <property type="molecule type" value="Genomic_DNA"/>
</dbReference>
<accession>A0AAN6V256</accession>
<organism evidence="4 5">
    <name type="scientific">Dichotomopilus funicola</name>
    <dbReference type="NCBI Taxonomy" id="1934379"/>
    <lineage>
        <taxon>Eukaryota</taxon>
        <taxon>Fungi</taxon>
        <taxon>Dikarya</taxon>
        <taxon>Ascomycota</taxon>
        <taxon>Pezizomycotina</taxon>
        <taxon>Sordariomycetes</taxon>
        <taxon>Sordariomycetidae</taxon>
        <taxon>Sordariales</taxon>
        <taxon>Chaetomiaceae</taxon>
        <taxon>Dichotomopilus</taxon>
    </lineage>
</organism>
<dbReference type="Pfam" id="PF24883">
    <property type="entry name" value="NPHP3_N"/>
    <property type="match status" value="1"/>
</dbReference>
<evidence type="ECO:0000259" key="2">
    <source>
        <dbReference type="Pfam" id="PF17100"/>
    </source>
</evidence>
<feature type="domain" description="Nephrocystin 3-like N-terminal" evidence="3">
    <location>
        <begin position="356"/>
        <end position="518"/>
    </location>
</feature>
<reference evidence="4" key="2">
    <citation type="submission" date="2023-05" db="EMBL/GenBank/DDBJ databases">
        <authorList>
            <consortium name="Lawrence Berkeley National Laboratory"/>
            <person name="Steindorff A."/>
            <person name="Hensen N."/>
            <person name="Bonometti L."/>
            <person name="Westerberg I."/>
            <person name="Brannstrom I.O."/>
            <person name="Guillou S."/>
            <person name="Cros-Aarteil S."/>
            <person name="Calhoun S."/>
            <person name="Haridas S."/>
            <person name="Kuo A."/>
            <person name="Mondo S."/>
            <person name="Pangilinan J."/>
            <person name="Riley R."/>
            <person name="Labutti K."/>
            <person name="Andreopoulos B."/>
            <person name="Lipzen A."/>
            <person name="Chen C."/>
            <person name="Yanf M."/>
            <person name="Daum C."/>
            <person name="Ng V."/>
            <person name="Clum A."/>
            <person name="Ohm R."/>
            <person name="Martin F."/>
            <person name="Silar P."/>
            <person name="Natvig D."/>
            <person name="Lalanne C."/>
            <person name="Gautier V."/>
            <person name="Ament-Velasquez S.L."/>
            <person name="Kruys A."/>
            <person name="Hutchinson M.I."/>
            <person name="Powell A.J."/>
            <person name="Barry K."/>
            <person name="Miller A.N."/>
            <person name="Grigoriev I.V."/>
            <person name="Debuchy R."/>
            <person name="Gladieux P."/>
            <person name="Thoren M.H."/>
            <person name="Johannesson H."/>
        </authorList>
    </citation>
    <scope>NUCLEOTIDE SEQUENCE</scope>
    <source>
        <strain evidence="4">CBS 141.50</strain>
    </source>
</reference>
<evidence type="ECO:0000256" key="1">
    <source>
        <dbReference type="ARBA" id="ARBA00022737"/>
    </source>
</evidence>
<keyword evidence="1" id="KW-0677">Repeat</keyword>
<dbReference type="Gene3D" id="3.40.50.300">
    <property type="entry name" value="P-loop containing nucleotide triphosphate hydrolases"/>
    <property type="match status" value="1"/>
</dbReference>
<evidence type="ECO:0000313" key="4">
    <source>
        <dbReference type="EMBL" id="KAK4142665.1"/>
    </source>
</evidence>
<dbReference type="AlphaFoldDB" id="A0AAN6V256"/>
<dbReference type="PANTHER" id="PTHR10039:SF17">
    <property type="entry name" value="FUNGAL STAND N-TERMINAL GOODBYE DOMAIN-CONTAINING PROTEIN-RELATED"/>
    <property type="match status" value="1"/>
</dbReference>
<dbReference type="InterPro" id="IPR027417">
    <property type="entry name" value="P-loop_NTPase"/>
</dbReference>
<dbReference type="PANTHER" id="PTHR10039">
    <property type="entry name" value="AMELOGENIN"/>
    <property type="match status" value="1"/>
</dbReference>
<evidence type="ECO:0008006" key="6">
    <source>
        <dbReference type="Google" id="ProtNLM"/>
    </source>
</evidence>
<proteinExistence type="predicted"/>
<protein>
    <recommendedName>
        <fullName evidence="6">NACHT domain-containing protein</fullName>
    </recommendedName>
</protein>
<keyword evidence="5" id="KW-1185">Reference proteome</keyword>
<dbReference type="Proteomes" id="UP001302676">
    <property type="component" value="Unassembled WGS sequence"/>
</dbReference>
<sequence length="1032" mass="117633">MGLIYSDPAHEVIGLRGPTLSAPAYRRPSSTLAPSPRYLGRDRSRYSSFDTSPLAASSPGLVYHQDIILVACEIWEHAYNQVKCDESLQPLVSNYEKLFAAATKGKTTTHRRPSFVQLDPASDDDERSSIGEHGFTRLAQEHVEMVRKESAHQGIVSSAIQFIQKTRDVVGLALSASPPASLAWTGICTIVLPVIVNHAEQIAARESGFAYVMSRFTWYGQVLDLLNREYWKSPQSFSALRHSIYDEIVALYKLLIEYHLRAYYTYCRPLTTLSRDILKLDDWECMLSEIKESEKRLEEYMTLNYEQHLLDKLHTLSEDALHKQRIETLLKFKFPDDLPYAVYQAYLDSIDSPQDGTGAGVLTHPSFVAWAANSSGAFILEGIPGSGKSVLSKCLLTELRKWRNTTVCGFFFKDNGKGQNASTTALCRVLDELFREQPHLVDGVSYRIDHLLPEEVRCNFDLLWDVLEEATQDCDPGSVTVVLDAFDECDLDSGTKLCQKITHYLANPEARIKFFLTLRPPVSASPLMSSPHATILRLEEDPHCLRHISKDIEQVVVARFDGFALRCIQDPALRQELLEMIRPKEDRTYLYVKLLFDYLDLKLRDGIPRVPRGWIEVFKKLPATVKEAYVGILSRVRESQRDDVKRLFQLVLAATRPLTLQEINVALNIRDLPNGSKHGLGLQDEGCFRSWILDACKYFLDVYNGRVYFIHQTAKDFLLAGSGDNGHRKPDWLGEVTMQGCHKIMAESCILYLSLPLSVPSRFKGVDNPSESTVEYHRWDYAELTFANYAHFFWHHHVHQVVAGDQPDVNQLNLRITEDLRKWYQGMLLMPQIQVNVPDILQRLAALVRAVATFHAVRSLTRYQPHSPLPAEWFTVRFFNKTSGQHHNEKGRQLQSHDGDTLSYVITNRTEIHPAYVHMLSLNSSWRINTLLWNVRVPPRQQRTGDLTMLLPPKVREDDPQDAEDIIIVIFCVGEQFSEQMVSSTEWLRSLYVPPVLLDPGAKAGEVPVWPFFVPPPNWVIKHISVRTVPRV</sequence>